<protein>
    <submittedName>
        <fullName evidence="1">Head-tail adaptor protein</fullName>
    </submittedName>
</protein>
<dbReference type="Proteomes" id="UP000524387">
    <property type="component" value="Unassembled WGS sequence"/>
</dbReference>
<comment type="caution">
    <text evidence="1">The sequence shown here is derived from an EMBL/GenBank/DDBJ whole genome shotgun (WGS) entry which is preliminary data.</text>
</comment>
<dbReference type="InterPro" id="IPR008767">
    <property type="entry name" value="Phage_SPP1_head-tail_adaptor"/>
</dbReference>
<dbReference type="EMBL" id="AABEKN010000006">
    <property type="protein sequence ID" value="EAG9354861.1"/>
    <property type="molecule type" value="Genomic_DNA"/>
</dbReference>
<organism evidence="1 2">
    <name type="scientific">Listeria monocytogenes</name>
    <dbReference type="NCBI Taxonomy" id="1639"/>
    <lineage>
        <taxon>Bacteria</taxon>
        <taxon>Bacillati</taxon>
        <taxon>Bacillota</taxon>
        <taxon>Bacilli</taxon>
        <taxon>Bacillales</taxon>
        <taxon>Listeriaceae</taxon>
        <taxon>Listeria</taxon>
    </lineage>
</organism>
<reference evidence="1 2" key="1">
    <citation type="submission" date="2019-04" db="EMBL/GenBank/DDBJ databases">
        <authorList>
            <consortium name="GenomeTrakr network: Whole genome sequencing for foodborne pathogen traceback"/>
        </authorList>
    </citation>
    <scope>NUCLEOTIDE SEQUENCE [LARGE SCALE GENOMIC DNA]</scope>
    <source>
        <strain evidence="1 2">CFSAN072502</strain>
    </source>
</reference>
<accession>A0A823IZT7</accession>
<dbReference type="AlphaFoldDB" id="A0A823IZT7"/>
<proteinExistence type="predicted"/>
<dbReference type="InterPro" id="IPR038666">
    <property type="entry name" value="SSP1_head-tail_sf"/>
</dbReference>
<name>A0A823IZT7_LISMN</name>
<gene>
    <name evidence="1" type="ORF">CW895_13765</name>
</gene>
<dbReference type="RefSeq" id="WP_070033931.1">
    <property type="nucleotide sequence ID" value="NZ_CP090057.1"/>
</dbReference>
<dbReference type="Gene3D" id="2.40.10.270">
    <property type="entry name" value="Bacteriophage SPP1 head-tail adaptor protein"/>
    <property type="match status" value="1"/>
</dbReference>
<evidence type="ECO:0000313" key="1">
    <source>
        <dbReference type="EMBL" id="EAG9354861.1"/>
    </source>
</evidence>
<evidence type="ECO:0000313" key="2">
    <source>
        <dbReference type="Proteomes" id="UP000524387"/>
    </source>
</evidence>
<sequence length="116" mass="13433">MESGLLNKRIQIWIQEEIKNGNGELKSSFVPFFSCWAHKQEAEVTSFLTKGHAEKEHSGVELDKRKASIVLEIREELKSKLNLNNPIQVKYDGVLYNIKKQDTRYGRILLDCELVE</sequence>
<dbReference type="Pfam" id="PF05521">
    <property type="entry name" value="Phage_HCP"/>
    <property type="match status" value="1"/>
</dbReference>